<dbReference type="GO" id="GO:0000287">
    <property type="term" value="F:magnesium ion binding"/>
    <property type="evidence" value="ECO:0007669"/>
    <property type="project" value="TreeGrafter"/>
</dbReference>
<dbReference type="EC" id="2.4.2.8" evidence="16"/>
<comment type="similarity">
    <text evidence="6 16">Belongs to the purine/pyrimidine phosphoribosyltransferase family.</text>
</comment>
<keyword evidence="7 16" id="KW-0963">Cytoplasm</keyword>
<evidence type="ECO:0000256" key="3">
    <source>
        <dbReference type="ARBA" id="ARBA00004496"/>
    </source>
</evidence>
<accession>A0A0R2BJR7</accession>
<evidence type="ECO:0000256" key="9">
    <source>
        <dbReference type="ARBA" id="ARBA00022679"/>
    </source>
</evidence>
<comment type="function">
    <text evidence="2">Purine salvage pathway enzyme that catalyzes the transfer of the ribosyl-5-phosphate group from 5-phospho-alpha-D-ribose 1-diphosphate (PRPP) to the N9 position of the 6-oxopurines hypoxanthine and guanine to form the corresponding ribonucleotides IMP (inosine 5'-monophosphate) and GMP (guanosine 5'-monophosphate), with the release of PPi.</text>
</comment>
<dbReference type="UniPathway" id="UPA00591">
    <property type="reaction ID" value="UER00648"/>
</dbReference>
<dbReference type="GO" id="GO:0006178">
    <property type="term" value="P:guanine salvage"/>
    <property type="evidence" value="ECO:0007669"/>
    <property type="project" value="TreeGrafter"/>
</dbReference>
<comment type="pathway">
    <text evidence="4 16">Purine metabolism; IMP biosynthesis via salvage pathway; IMP from hypoxanthine: step 1/1.</text>
</comment>
<keyword evidence="13 16" id="KW-0460">Magnesium</keyword>
<reference evidence="18 19" key="1">
    <citation type="journal article" date="2015" name="Genome Announc.">
        <title>Expanding the biotechnology potential of lactobacilli through comparative genomics of 213 strains and associated genera.</title>
        <authorList>
            <person name="Sun Z."/>
            <person name="Harris H.M."/>
            <person name="McCann A."/>
            <person name="Guo C."/>
            <person name="Argimon S."/>
            <person name="Zhang W."/>
            <person name="Yang X."/>
            <person name="Jeffery I.B."/>
            <person name="Cooney J.C."/>
            <person name="Kagawa T.F."/>
            <person name="Liu W."/>
            <person name="Song Y."/>
            <person name="Salvetti E."/>
            <person name="Wrobel A."/>
            <person name="Rasinkangas P."/>
            <person name="Parkhill J."/>
            <person name="Rea M.C."/>
            <person name="O'Sullivan O."/>
            <person name="Ritari J."/>
            <person name="Douillard F.P."/>
            <person name="Paul Ross R."/>
            <person name="Yang R."/>
            <person name="Briner A.E."/>
            <person name="Felis G.E."/>
            <person name="de Vos W.M."/>
            <person name="Barrangou R."/>
            <person name="Klaenhammer T.R."/>
            <person name="Caufield P.W."/>
            <person name="Cui Y."/>
            <person name="Zhang H."/>
            <person name="O'Toole P.W."/>
        </authorList>
    </citation>
    <scope>NUCLEOTIDE SEQUENCE [LARGE SCALE GENOMIC DNA]</scope>
    <source>
        <strain evidence="18 19">DSM 20335</strain>
    </source>
</reference>
<feature type="domain" description="Phosphoribosyltransferase" evidence="17">
    <location>
        <begin position="11"/>
        <end position="160"/>
    </location>
</feature>
<dbReference type="Proteomes" id="UP000051813">
    <property type="component" value="Unassembled WGS sequence"/>
</dbReference>
<keyword evidence="12 16" id="KW-0547">Nucleotide-binding</keyword>
<comment type="catalytic activity">
    <reaction evidence="14">
        <text>GMP + diphosphate = guanine + 5-phospho-alpha-D-ribose 1-diphosphate</text>
        <dbReference type="Rhea" id="RHEA:25424"/>
        <dbReference type="ChEBI" id="CHEBI:16235"/>
        <dbReference type="ChEBI" id="CHEBI:33019"/>
        <dbReference type="ChEBI" id="CHEBI:58017"/>
        <dbReference type="ChEBI" id="CHEBI:58115"/>
        <dbReference type="EC" id="2.4.2.8"/>
    </reaction>
    <physiologicalReaction direction="right-to-left" evidence="14">
        <dbReference type="Rhea" id="RHEA:25426"/>
    </physiologicalReaction>
</comment>
<evidence type="ECO:0000259" key="17">
    <source>
        <dbReference type="Pfam" id="PF00156"/>
    </source>
</evidence>
<dbReference type="GO" id="GO:0005829">
    <property type="term" value="C:cytosol"/>
    <property type="evidence" value="ECO:0007669"/>
    <property type="project" value="TreeGrafter"/>
</dbReference>
<dbReference type="InterPro" id="IPR050408">
    <property type="entry name" value="HGPRT"/>
</dbReference>
<dbReference type="FunFam" id="3.40.50.2020:FF:000006">
    <property type="entry name" value="Hypoxanthine phosphoribosyltransferase"/>
    <property type="match status" value="1"/>
</dbReference>
<dbReference type="EMBL" id="AYYK01000001">
    <property type="protein sequence ID" value="KRM79758.1"/>
    <property type="molecule type" value="Genomic_DNA"/>
</dbReference>
<name>A0A0R2BJR7_9LACO</name>
<dbReference type="OrthoDB" id="9802824at2"/>
<organism evidence="18 19">
    <name type="scientific">Lapidilactobacillus dextrinicus DSM 20335</name>
    <dbReference type="NCBI Taxonomy" id="1423738"/>
    <lineage>
        <taxon>Bacteria</taxon>
        <taxon>Bacillati</taxon>
        <taxon>Bacillota</taxon>
        <taxon>Bacilli</taxon>
        <taxon>Lactobacillales</taxon>
        <taxon>Lactobacillaceae</taxon>
        <taxon>Lapidilactobacillus</taxon>
    </lineage>
</organism>
<evidence type="ECO:0000256" key="6">
    <source>
        <dbReference type="ARBA" id="ARBA00008391"/>
    </source>
</evidence>
<evidence type="ECO:0000313" key="18">
    <source>
        <dbReference type="EMBL" id="KRM79758.1"/>
    </source>
</evidence>
<dbReference type="GO" id="GO:0006166">
    <property type="term" value="P:purine ribonucleoside salvage"/>
    <property type="evidence" value="ECO:0007669"/>
    <property type="project" value="UniProtKB-KW"/>
</dbReference>
<dbReference type="PANTHER" id="PTHR43340:SF1">
    <property type="entry name" value="HYPOXANTHINE PHOSPHORIBOSYLTRANSFERASE"/>
    <property type="match status" value="1"/>
</dbReference>
<dbReference type="Gene3D" id="3.40.50.2020">
    <property type="match status" value="1"/>
</dbReference>
<keyword evidence="11 16" id="KW-0660">Purine salvage</keyword>
<comment type="caution">
    <text evidence="18">The sequence shown here is derived from an EMBL/GenBank/DDBJ whole genome shotgun (WGS) entry which is preliminary data.</text>
</comment>
<evidence type="ECO:0000256" key="8">
    <source>
        <dbReference type="ARBA" id="ARBA00022676"/>
    </source>
</evidence>
<protein>
    <recommendedName>
        <fullName evidence="16">Hypoxanthine phosphoribosyltransferase</fullName>
        <ecNumber evidence="16">2.4.2.8</ecNumber>
    </recommendedName>
</protein>
<comment type="catalytic activity">
    <reaction evidence="15">
        <text>IMP + diphosphate = hypoxanthine + 5-phospho-alpha-D-ribose 1-diphosphate</text>
        <dbReference type="Rhea" id="RHEA:17973"/>
        <dbReference type="ChEBI" id="CHEBI:17368"/>
        <dbReference type="ChEBI" id="CHEBI:33019"/>
        <dbReference type="ChEBI" id="CHEBI:58017"/>
        <dbReference type="ChEBI" id="CHEBI:58053"/>
        <dbReference type="EC" id="2.4.2.8"/>
    </reaction>
    <physiologicalReaction direction="right-to-left" evidence="15">
        <dbReference type="Rhea" id="RHEA:17975"/>
    </physiologicalReaction>
</comment>
<dbReference type="PANTHER" id="PTHR43340">
    <property type="entry name" value="HYPOXANTHINE-GUANINE PHOSPHORIBOSYLTRANSFERASE"/>
    <property type="match status" value="1"/>
</dbReference>
<evidence type="ECO:0000256" key="11">
    <source>
        <dbReference type="ARBA" id="ARBA00022726"/>
    </source>
</evidence>
<dbReference type="SUPFAM" id="SSF53271">
    <property type="entry name" value="PRTase-like"/>
    <property type="match status" value="1"/>
</dbReference>
<proteinExistence type="inferred from homology"/>
<dbReference type="PATRIC" id="fig|1423738.3.peg.464"/>
<dbReference type="GO" id="GO:0000166">
    <property type="term" value="F:nucleotide binding"/>
    <property type="evidence" value="ECO:0007669"/>
    <property type="project" value="UniProtKB-KW"/>
</dbReference>
<evidence type="ECO:0000256" key="14">
    <source>
        <dbReference type="ARBA" id="ARBA00048811"/>
    </source>
</evidence>
<dbReference type="GO" id="GO:0032264">
    <property type="term" value="P:IMP salvage"/>
    <property type="evidence" value="ECO:0007669"/>
    <property type="project" value="UniProtKB-UniPathway"/>
</dbReference>
<evidence type="ECO:0000256" key="7">
    <source>
        <dbReference type="ARBA" id="ARBA00022490"/>
    </source>
</evidence>
<gene>
    <name evidence="18" type="ORF">FC84_GL000454</name>
</gene>
<dbReference type="InterPro" id="IPR005904">
    <property type="entry name" value="Hxn_phspho_trans"/>
</dbReference>
<dbReference type="NCBIfam" id="TIGR01203">
    <property type="entry name" value="HGPRTase"/>
    <property type="match status" value="1"/>
</dbReference>
<sequence length="178" mass="20167">MHDNIEKIIVSQDEIQEIVARLGQQLREDYQGKNPIFICILKGAVMFMTDLVRAYDDFSEIEFMDVSSYGDELESSGEVKIIKDLDVPVKDRNIVIVEDIIDTGRTLDALIKLLTTRGAASVKICTLLSKPAHRILDVHVDYVGVEVPDEFLVGYGLDYRNQYRNLPYVGVLKPEVYA</sequence>
<dbReference type="UniPathway" id="UPA00909">
    <property type="reaction ID" value="UER00887"/>
</dbReference>
<evidence type="ECO:0000256" key="5">
    <source>
        <dbReference type="ARBA" id="ARBA00004676"/>
    </source>
</evidence>
<dbReference type="GO" id="GO:0004422">
    <property type="term" value="F:hypoxanthine phosphoribosyltransferase activity"/>
    <property type="evidence" value="ECO:0007669"/>
    <property type="project" value="InterPro"/>
</dbReference>
<dbReference type="AlphaFoldDB" id="A0A0R2BJR7"/>
<keyword evidence="19" id="KW-1185">Reference proteome</keyword>
<keyword evidence="8 16" id="KW-0328">Glycosyltransferase</keyword>
<dbReference type="GO" id="GO:0032263">
    <property type="term" value="P:GMP salvage"/>
    <property type="evidence" value="ECO:0007669"/>
    <property type="project" value="UniProtKB-UniPathway"/>
</dbReference>
<evidence type="ECO:0000256" key="16">
    <source>
        <dbReference type="RuleBase" id="RU364099"/>
    </source>
</evidence>
<dbReference type="InterPro" id="IPR000836">
    <property type="entry name" value="PRTase_dom"/>
</dbReference>
<comment type="cofactor">
    <cofactor evidence="1 16">
        <name>Mg(2+)</name>
        <dbReference type="ChEBI" id="CHEBI:18420"/>
    </cofactor>
</comment>
<comment type="pathway">
    <text evidence="5">Purine metabolism; GMP biosynthesis via salvage pathway; GMP from guanine: step 1/1.</text>
</comment>
<evidence type="ECO:0000256" key="10">
    <source>
        <dbReference type="ARBA" id="ARBA00022723"/>
    </source>
</evidence>
<comment type="subcellular location">
    <subcellularLocation>
        <location evidence="3 16">Cytoplasm</location>
    </subcellularLocation>
</comment>
<evidence type="ECO:0000256" key="15">
    <source>
        <dbReference type="ARBA" id="ARBA00049402"/>
    </source>
</evidence>
<evidence type="ECO:0000256" key="13">
    <source>
        <dbReference type="ARBA" id="ARBA00022842"/>
    </source>
</evidence>
<evidence type="ECO:0000256" key="1">
    <source>
        <dbReference type="ARBA" id="ARBA00001946"/>
    </source>
</evidence>
<dbReference type="Pfam" id="PF00156">
    <property type="entry name" value="Pribosyltran"/>
    <property type="match status" value="1"/>
</dbReference>
<dbReference type="GO" id="GO:0046100">
    <property type="term" value="P:hypoxanthine metabolic process"/>
    <property type="evidence" value="ECO:0007669"/>
    <property type="project" value="TreeGrafter"/>
</dbReference>
<evidence type="ECO:0000256" key="12">
    <source>
        <dbReference type="ARBA" id="ARBA00022741"/>
    </source>
</evidence>
<evidence type="ECO:0000313" key="19">
    <source>
        <dbReference type="Proteomes" id="UP000051813"/>
    </source>
</evidence>
<evidence type="ECO:0000256" key="4">
    <source>
        <dbReference type="ARBA" id="ARBA00004669"/>
    </source>
</evidence>
<dbReference type="CDD" id="cd06223">
    <property type="entry name" value="PRTases_typeI"/>
    <property type="match status" value="1"/>
</dbReference>
<keyword evidence="10 16" id="KW-0479">Metal-binding</keyword>
<evidence type="ECO:0000256" key="2">
    <source>
        <dbReference type="ARBA" id="ARBA00002049"/>
    </source>
</evidence>
<dbReference type="STRING" id="1423738.FC84_GL000454"/>
<dbReference type="RefSeq" id="WP_057753455.1">
    <property type="nucleotide sequence ID" value="NZ_AYYK01000001.1"/>
</dbReference>
<keyword evidence="9 16" id="KW-0808">Transferase</keyword>
<dbReference type="InterPro" id="IPR029057">
    <property type="entry name" value="PRTase-like"/>
</dbReference>
<dbReference type="GO" id="GO:0052657">
    <property type="term" value="F:guanine phosphoribosyltransferase activity"/>
    <property type="evidence" value="ECO:0007669"/>
    <property type="project" value="RHEA"/>
</dbReference>